<feature type="compositionally biased region" description="Low complexity" evidence="4">
    <location>
        <begin position="140"/>
        <end position="152"/>
    </location>
</feature>
<dbReference type="PANTHER" id="PTHR11860">
    <property type="entry name" value="POLYMERIC-IMMUNOGLOBULIN RECEPTOR"/>
    <property type="match status" value="1"/>
</dbReference>
<keyword evidence="5" id="KW-1133">Transmembrane helix</keyword>
<keyword evidence="3 5" id="KW-0472">Membrane</keyword>
<dbReference type="Gene3D" id="2.60.40.10">
    <property type="entry name" value="Immunoglobulins"/>
    <property type="match status" value="1"/>
</dbReference>
<evidence type="ECO:0000256" key="6">
    <source>
        <dbReference type="SAM" id="SignalP"/>
    </source>
</evidence>
<feature type="region of interest" description="Disordered" evidence="4">
    <location>
        <begin position="207"/>
        <end position="226"/>
    </location>
</feature>
<dbReference type="InterPro" id="IPR036179">
    <property type="entry name" value="Ig-like_dom_sf"/>
</dbReference>
<accession>A0ABU7AB96</accession>
<dbReference type="InterPro" id="IPR013783">
    <property type="entry name" value="Ig-like_fold"/>
</dbReference>
<dbReference type="EMBL" id="JAHUTI010010430">
    <property type="protein sequence ID" value="MED6235412.1"/>
    <property type="molecule type" value="Genomic_DNA"/>
</dbReference>
<feature type="compositionally biased region" description="Polar residues" evidence="4">
    <location>
        <begin position="161"/>
        <end position="170"/>
    </location>
</feature>
<organism evidence="7 8">
    <name type="scientific">Ataeniobius toweri</name>
    <dbReference type="NCBI Taxonomy" id="208326"/>
    <lineage>
        <taxon>Eukaryota</taxon>
        <taxon>Metazoa</taxon>
        <taxon>Chordata</taxon>
        <taxon>Craniata</taxon>
        <taxon>Vertebrata</taxon>
        <taxon>Euteleostomi</taxon>
        <taxon>Actinopterygii</taxon>
        <taxon>Neopterygii</taxon>
        <taxon>Teleostei</taxon>
        <taxon>Neoteleostei</taxon>
        <taxon>Acanthomorphata</taxon>
        <taxon>Ovalentaria</taxon>
        <taxon>Atherinomorphae</taxon>
        <taxon>Cyprinodontiformes</taxon>
        <taxon>Goodeidae</taxon>
        <taxon>Ataeniobius</taxon>
    </lineage>
</organism>
<gene>
    <name evidence="7" type="ORF">ATANTOWER_025589</name>
</gene>
<proteinExistence type="predicted"/>
<evidence type="ECO:0000256" key="5">
    <source>
        <dbReference type="SAM" id="Phobius"/>
    </source>
</evidence>
<dbReference type="SUPFAM" id="SSF48726">
    <property type="entry name" value="Immunoglobulin"/>
    <property type="match status" value="1"/>
</dbReference>
<comment type="subcellular location">
    <subcellularLocation>
        <location evidence="1">Membrane</location>
    </subcellularLocation>
</comment>
<protein>
    <recommendedName>
        <fullName evidence="9">Immunoglobulin subtype domain-containing protein</fullName>
    </recommendedName>
</protein>
<dbReference type="InterPro" id="IPR050671">
    <property type="entry name" value="CD300_family_receptors"/>
</dbReference>
<name>A0ABU7AB96_9TELE</name>
<evidence type="ECO:0000256" key="1">
    <source>
        <dbReference type="ARBA" id="ARBA00004370"/>
    </source>
</evidence>
<feature type="chain" id="PRO_5045137022" description="Immunoglobulin subtype domain-containing protein" evidence="6">
    <location>
        <begin position="21"/>
        <end position="330"/>
    </location>
</feature>
<sequence>MNIHPSLVCFFFLSLQVSSANPLKQIYGAAGEDIRVTCGIFLSDNWKIFCRENCSGGNLLISTSENKAKSGRYSIEFVRDTPFGVFLFYVSISELTQSDSGGYRCGLGASLSSASYRDFRLVVKDVHPSVSTPPTRGCLSSSSGSFTPSASSETTDLPVLTKTNTTTSKGAPNHRSADVLRYVALTLVIIIILLSVALLVCCQKRPEKHHTENTPATENSRMNKDGTEEYQEWKSADVEIYSSYRETTNTKPTEAETNQSCSSVTATTSQHQAEDDSTKVIYAKVKFSYRKINRKLEAEQCKPIRADLRDEWTRPKMSPTPVLLPAAGQE</sequence>
<evidence type="ECO:0000313" key="8">
    <source>
        <dbReference type="Proteomes" id="UP001345963"/>
    </source>
</evidence>
<evidence type="ECO:0000256" key="3">
    <source>
        <dbReference type="ARBA" id="ARBA00023136"/>
    </source>
</evidence>
<evidence type="ECO:0000313" key="7">
    <source>
        <dbReference type="EMBL" id="MED6235412.1"/>
    </source>
</evidence>
<keyword evidence="8" id="KW-1185">Reference proteome</keyword>
<feature type="region of interest" description="Disordered" evidence="4">
    <location>
        <begin position="134"/>
        <end position="173"/>
    </location>
</feature>
<comment type="caution">
    <text evidence="7">The sequence shown here is derived from an EMBL/GenBank/DDBJ whole genome shotgun (WGS) entry which is preliminary data.</text>
</comment>
<keyword evidence="6" id="KW-0732">Signal</keyword>
<keyword evidence="2 5" id="KW-0812">Transmembrane</keyword>
<evidence type="ECO:0000256" key="2">
    <source>
        <dbReference type="ARBA" id="ARBA00022692"/>
    </source>
</evidence>
<evidence type="ECO:0000256" key="4">
    <source>
        <dbReference type="SAM" id="MobiDB-lite"/>
    </source>
</evidence>
<feature type="signal peptide" evidence="6">
    <location>
        <begin position="1"/>
        <end position="20"/>
    </location>
</feature>
<feature type="transmembrane region" description="Helical" evidence="5">
    <location>
        <begin position="179"/>
        <end position="201"/>
    </location>
</feature>
<dbReference type="Proteomes" id="UP001345963">
    <property type="component" value="Unassembled WGS sequence"/>
</dbReference>
<reference evidence="7 8" key="1">
    <citation type="submission" date="2021-07" db="EMBL/GenBank/DDBJ databases">
        <authorList>
            <person name="Palmer J.M."/>
        </authorList>
    </citation>
    <scope>NUCLEOTIDE SEQUENCE [LARGE SCALE GENOMIC DNA]</scope>
    <source>
        <strain evidence="7 8">AT_MEX2019</strain>
        <tissue evidence="7">Muscle</tissue>
    </source>
</reference>
<dbReference type="PANTHER" id="PTHR11860:SF49">
    <property type="entry name" value="HIGH AFFINITY IMMUNOGLOBULIN ALPHA AND IMMUNOGLOBULIN MU FC RECEPTOR"/>
    <property type="match status" value="1"/>
</dbReference>
<evidence type="ECO:0008006" key="9">
    <source>
        <dbReference type="Google" id="ProtNLM"/>
    </source>
</evidence>